<proteinExistence type="predicted"/>
<feature type="transmembrane region" description="Helical" evidence="1">
    <location>
        <begin position="88"/>
        <end position="106"/>
    </location>
</feature>
<evidence type="ECO:0000256" key="1">
    <source>
        <dbReference type="SAM" id="Phobius"/>
    </source>
</evidence>
<feature type="transmembrane region" description="Helical" evidence="1">
    <location>
        <begin position="49"/>
        <end position="68"/>
    </location>
</feature>
<dbReference type="EMBL" id="JAUZMY010000027">
    <property type="protein sequence ID" value="MEE2040239.1"/>
    <property type="molecule type" value="Genomic_DNA"/>
</dbReference>
<evidence type="ECO:0000313" key="2">
    <source>
        <dbReference type="EMBL" id="MEE2040239.1"/>
    </source>
</evidence>
<keyword evidence="3" id="KW-1185">Reference proteome</keyword>
<gene>
    <name evidence="2" type="ORF">Q8791_23770</name>
</gene>
<comment type="caution">
    <text evidence="2">The sequence shown here is derived from an EMBL/GenBank/DDBJ whole genome shotgun (WGS) entry which is preliminary data.</text>
</comment>
<name>A0ABU7KDE0_9ACTN</name>
<dbReference type="Proteomes" id="UP001356095">
    <property type="component" value="Unassembled WGS sequence"/>
</dbReference>
<organism evidence="2 3">
    <name type="scientific">Nocardiopsis codii</name>
    <dbReference type="NCBI Taxonomy" id="3065942"/>
    <lineage>
        <taxon>Bacteria</taxon>
        <taxon>Bacillati</taxon>
        <taxon>Actinomycetota</taxon>
        <taxon>Actinomycetes</taxon>
        <taxon>Streptosporangiales</taxon>
        <taxon>Nocardiopsidaceae</taxon>
        <taxon>Nocardiopsis</taxon>
    </lineage>
</organism>
<sequence>MDLLRVVVGAGISVLLSYSLPWARHTWWRAAPVALAFGLYALAPLLPGWAPVLLVLACPAIAVALARLARGDESAQTSPSLFNDRRGLVLWPLGALAAVCVVGALLHDASGFAALVVRLVGDDRVFVVVSGFILATFIGGEVVTHLLRPFTKALDKEEGEEMRSLKGAGAVVGWLERSLIYAFVLIGRPEGAALVVAVKALARFPDLRAHQKGFAEYFMIGTLSSLGVAAFVGFAARTILS</sequence>
<keyword evidence="1" id="KW-1133">Transmembrane helix</keyword>
<evidence type="ECO:0008006" key="4">
    <source>
        <dbReference type="Google" id="ProtNLM"/>
    </source>
</evidence>
<protein>
    <recommendedName>
        <fullName evidence="4">Integral membrane protein</fullName>
    </recommendedName>
</protein>
<accession>A0ABU7KDE0</accession>
<keyword evidence="1" id="KW-0812">Transmembrane</keyword>
<dbReference type="RefSeq" id="WP_330094009.1">
    <property type="nucleotide sequence ID" value="NZ_JAUZMY010000027.1"/>
</dbReference>
<reference evidence="2 3" key="1">
    <citation type="submission" date="2023-08" db="EMBL/GenBank/DDBJ databases">
        <authorList>
            <person name="Girao M."/>
            <person name="Carvalho M.F."/>
        </authorList>
    </citation>
    <scope>NUCLEOTIDE SEQUENCE [LARGE SCALE GENOMIC DNA]</scope>
    <source>
        <strain evidence="2 3">CT-R113</strain>
    </source>
</reference>
<evidence type="ECO:0000313" key="3">
    <source>
        <dbReference type="Proteomes" id="UP001356095"/>
    </source>
</evidence>
<feature type="transmembrane region" description="Helical" evidence="1">
    <location>
        <begin position="217"/>
        <end position="240"/>
    </location>
</feature>
<feature type="transmembrane region" description="Helical" evidence="1">
    <location>
        <begin position="126"/>
        <end position="147"/>
    </location>
</feature>
<keyword evidence="1" id="KW-0472">Membrane</keyword>